<proteinExistence type="predicted"/>
<protein>
    <submittedName>
        <fullName evidence="1">12942_t:CDS:1</fullName>
    </submittedName>
</protein>
<comment type="caution">
    <text evidence="1">The sequence shown here is derived from an EMBL/GenBank/DDBJ whole genome shotgun (WGS) entry which is preliminary data.</text>
</comment>
<accession>A0A9N9FP96</accession>
<gene>
    <name evidence="1" type="ORF">CPELLU_LOCUS4786</name>
</gene>
<dbReference type="Proteomes" id="UP000789759">
    <property type="component" value="Unassembled WGS sequence"/>
</dbReference>
<reference evidence="1" key="1">
    <citation type="submission" date="2021-06" db="EMBL/GenBank/DDBJ databases">
        <authorList>
            <person name="Kallberg Y."/>
            <person name="Tangrot J."/>
            <person name="Rosling A."/>
        </authorList>
    </citation>
    <scope>NUCLEOTIDE SEQUENCE</scope>
    <source>
        <strain evidence="1">FL966</strain>
    </source>
</reference>
<evidence type="ECO:0000313" key="2">
    <source>
        <dbReference type="Proteomes" id="UP000789759"/>
    </source>
</evidence>
<dbReference type="AlphaFoldDB" id="A0A9N9FP96"/>
<organism evidence="1 2">
    <name type="scientific">Cetraspora pellucida</name>
    <dbReference type="NCBI Taxonomy" id="1433469"/>
    <lineage>
        <taxon>Eukaryota</taxon>
        <taxon>Fungi</taxon>
        <taxon>Fungi incertae sedis</taxon>
        <taxon>Mucoromycota</taxon>
        <taxon>Glomeromycotina</taxon>
        <taxon>Glomeromycetes</taxon>
        <taxon>Diversisporales</taxon>
        <taxon>Gigasporaceae</taxon>
        <taxon>Cetraspora</taxon>
    </lineage>
</organism>
<sequence length="124" mass="14528">MRQNLATKESLGFKYLILFKEKYREEAAEELEANPTVHDVVNVAVQAKEWLETYQVKATRIDLNDGTGTVDLEFHQEESNKSFWKTKFDSFEVLSAWNKLPIIKPRRKSNSYRIVEIDATLFLE</sequence>
<name>A0A9N9FP96_9GLOM</name>
<dbReference type="OrthoDB" id="2426404at2759"/>
<keyword evidence="2" id="KW-1185">Reference proteome</keyword>
<dbReference type="EMBL" id="CAJVQA010002584">
    <property type="protein sequence ID" value="CAG8551745.1"/>
    <property type="molecule type" value="Genomic_DNA"/>
</dbReference>
<evidence type="ECO:0000313" key="1">
    <source>
        <dbReference type="EMBL" id="CAG8551745.1"/>
    </source>
</evidence>
<feature type="non-terminal residue" evidence="1">
    <location>
        <position position="1"/>
    </location>
</feature>